<organism evidence="1 2">
    <name type="scientific">Sphingomonas plantiphila</name>
    <dbReference type="NCBI Taxonomy" id="3163295"/>
    <lineage>
        <taxon>Bacteria</taxon>
        <taxon>Pseudomonadati</taxon>
        <taxon>Pseudomonadota</taxon>
        <taxon>Alphaproteobacteria</taxon>
        <taxon>Sphingomonadales</taxon>
        <taxon>Sphingomonadaceae</taxon>
        <taxon>Sphingomonas</taxon>
    </lineage>
</organism>
<dbReference type="InterPro" id="IPR010985">
    <property type="entry name" value="Ribbon_hlx_hlx"/>
</dbReference>
<dbReference type="SUPFAM" id="SSF47598">
    <property type="entry name" value="Ribbon-helix-helix"/>
    <property type="match status" value="1"/>
</dbReference>
<protein>
    <submittedName>
        <fullName evidence="1">CopG family transcriptional regulator</fullName>
    </submittedName>
</protein>
<dbReference type="EMBL" id="JBELQC010000001">
    <property type="protein sequence ID" value="MFL9841644.1"/>
    <property type="molecule type" value="Genomic_DNA"/>
</dbReference>
<evidence type="ECO:0000313" key="1">
    <source>
        <dbReference type="EMBL" id="MFL9841644.1"/>
    </source>
</evidence>
<evidence type="ECO:0000313" key="2">
    <source>
        <dbReference type="Proteomes" id="UP001629244"/>
    </source>
</evidence>
<keyword evidence="2" id="KW-1185">Reference proteome</keyword>
<proteinExistence type="predicted"/>
<sequence>MLPQRTRPMIELNLDPELEKALAAAAARTGEAPADLARKALLAYLEDLEDYALAVEASRDLDRKDTVSLHEMMTRYNVEG</sequence>
<reference evidence="1 2" key="1">
    <citation type="submission" date="2024-06" db="EMBL/GenBank/DDBJ databases">
        <authorList>
            <person name="Kaempfer P."/>
            <person name="Viver T."/>
        </authorList>
    </citation>
    <scope>NUCLEOTIDE SEQUENCE [LARGE SCALE GENOMIC DNA]</scope>
    <source>
        <strain evidence="1 2">ST-64</strain>
    </source>
</reference>
<dbReference type="RefSeq" id="WP_408078706.1">
    <property type="nucleotide sequence ID" value="NZ_JBELQC010000001.1"/>
</dbReference>
<name>A0ABW8YN42_9SPHN</name>
<accession>A0ABW8YN42</accession>
<dbReference type="Proteomes" id="UP001629244">
    <property type="component" value="Unassembled WGS sequence"/>
</dbReference>
<comment type="caution">
    <text evidence="1">The sequence shown here is derived from an EMBL/GenBank/DDBJ whole genome shotgun (WGS) entry which is preliminary data.</text>
</comment>
<gene>
    <name evidence="1" type="ORF">ABS767_11775</name>
</gene>